<dbReference type="GO" id="GO:0046872">
    <property type="term" value="F:metal ion binding"/>
    <property type="evidence" value="ECO:0007669"/>
    <property type="project" value="UniProtKB-UniRule"/>
</dbReference>
<keyword evidence="9 18" id="KW-0560">Oxidoreductase</keyword>
<accession>K5WXA1</accession>
<evidence type="ECO:0000313" key="21">
    <source>
        <dbReference type="EMBL" id="EKM75202.1"/>
    </source>
</evidence>
<dbReference type="PROSITE" id="PS50873">
    <property type="entry name" value="PEROXIDASE_4"/>
    <property type="match status" value="1"/>
</dbReference>
<feature type="active site" description="Proton acceptor" evidence="14">
    <location>
        <position position="73"/>
    </location>
</feature>
<evidence type="ECO:0000256" key="15">
    <source>
        <dbReference type="PIRSR" id="PIRSR601621-2"/>
    </source>
</evidence>
<evidence type="ECO:0000256" key="3">
    <source>
        <dbReference type="ARBA" id="ARBA00022525"/>
    </source>
</evidence>
<dbReference type="GO" id="GO:0005576">
    <property type="term" value="C:extracellular region"/>
    <property type="evidence" value="ECO:0007669"/>
    <property type="project" value="UniProtKB-SubCell"/>
</dbReference>
<keyword evidence="4 18" id="KW-0575">Peroxidase</keyword>
<feature type="domain" description="Plant heme peroxidase family profile" evidence="20">
    <location>
        <begin position="107"/>
        <end position="308"/>
    </location>
</feature>
<dbReference type="InterPro" id="IPR002016">
    <property type="entry name" value="Haem_peroxidase"/>
</dbReference>
<feature type="binding site" evidence="15">
    <location>
        <position position="196"/>
    </location>
    <ligand>
        <name>Ca(2+)</name>
        <dbReference type="ChEBI" id="CHEBI:29108"/>
        <label>2</label>
    </ligand>
</feature>
<evidence type="ECO:0000256" key="16">
    <source>
        <dbReference type="PIRSR" id="PIRSR601621-3"/>
    </source>
</evidence>
<feature type="binding site" evidence="15">
    <location>
        <position position="74"/>
    </location>
    <ligand>
        <name>Ca(2+)</name>
        <dbReference type="ChEBI" id="CHEBI:29108"/>
        <label>1</label>
    </ligand>
</feature>
<evidence type="ECO:0000256" key="10">
    <source>
        <dbReference type="ARBA" id="ARBA00023004"/>
    </source>
</evidence>
<dbReference type="STRING" id="597362.K5WXA1"/>
<dbReference type="GeneID" id="18831645"/>
<feature type="binding site" evidence="15">
    <location>
        <position position="215"/>
    </location>
    <ligand>
        <name>Ca(2+)</name>
        <dbReference type="ChEBI" id="CHEBI:29108"/>
        <label>2</label>
    </ligand>
</feature>
<dbReference type="InterPro" id="IPR010255">
    <property type="entry name" value="Haem_peroxidase_sf"/>
</dbReference>
<keyword evidence="7 18" id="KW-0732">Signal</keyword>
<feature type="chain" id="PRO_5006992918" description="Peroxidase" evidence="18">
    <location>
        <begin position="22"/>
        <end position="355"/>
    </location>
</feature>
<dbReference type="Proteomes" id="UP000008493">
    <property type="component" value="Unassembled WGS sequence"/>
</dbReference>
<dbReference type="OMA" id="VSHEACC"/>
<evidence type="ECO:0000313" key="22">
    <source>
        <dbReference type="Proteomes" id="UP000008493"/>
    </source>
</evidence>
<dbReference type="InParanoid" id="K5WXA1"/>
<evidence type="ECO:0000256" key="6">
    <source>
        <dbReference type="ARBA" id="ARBA00022723"/>
    </source>
</evidence>
<keyword evidence="13" id="KW-0376">Hydrogen peroxide</keyword>
<dbReference type="eggNOG" id="ENOG502QT8W">
    <property type="taxonomic scope" value="Eukaryota"/>
</dbReference>
<dbReference type="PROSITE" id="PS00435">
    <property type="entry name" value="PEROXIDASE_1"/>
    <property type="match status" value="1"/>
</dbReference>
<dbReference type="InterPro" id="IPR019794">
    <property type="entry name" value="Peroxidases_AS"/>
</dbReference>
<keyword evidence="22" id="KW-1185">Reference proteome</keyword>
<evidence type="ECO:0000256" key="7">
    <source>
        <dbReference type="ARBA" id="ARBA00022729"/>
    </source>
</evidence>
<feature type="binding site" evidence="15">
    <location>
        <position position="88"/>
    </location>
    <ligand>
        <name>Ca(2+)</name>
        <dbReference type="ChEBI" id="CHEBI:29108"/>
        <label>1</label>
    </ligand>
</feature>
<dbReference type="InterPro" id="IPR001621">
    <property type="entry name" value="Ligninase"/>
</dbReference>
<name>K5WXA1_AGABU</name>
<dbReference type="GO" id="GO:0034599">
    <property type="term" value="P:cellular response to oxidative stress"/>
    <property type="evidence" value="ECO:0007669"/>
    <property type="project" value="InterPro"/>
</dbReference>
<dbReference type="PANTHER" id="PTHR31356:SF66">
    <property type="entry name" value="CATALASE-PEROXIDASE"/>
    <property type="match status" value="1"/>
</dbReference>
<keyword evidence="8 15" id="KW-0106">Calcium</keyword>
<dbReference type="GO" id="GO:0004601">
    <property type="term" value="F:peroxidase activity"/>
    <property type="evidence" value="ECO:0007669"/>
    <property type="project" value="UniProtKB-KW"/>
</dbReference>
<dbReference type="SUPFAM" id="SSF48113">
    <property type="entry name" value="Heme-dependent peroxidases"/>
    <property type="match status" value="1"/>
</dbReference>
<dbReference type="Pfam" id="PF00141">
    <property type="entry name" value="peroxidase"/>
    <property type="match status" value="1"/>
</dbReference>
<dbReference type="PRINTS" id="PR00458">
    <property type="entry name" value="PEROXIDASE"/>
</dbReference>
<feature type="site" description="Transition state stabilizer" evidence="16">
    <location>
        <position position="69"/>
    </location>
</feature>
<proteinExistence type="inferred from homology"/>
<dbReference type="Pfam" id="PF11895">
    <property type="entry name" value="Peroxidase_ext"/>
    <property type="match status" value="1"/>
</dbReference>
<protein>
    <recommendedName>
        <fullName evidence="18">Peroxidase</fullName>
        <ecNumber evidence="18">1.11.1.-</ecNumber>
    </recommendedName>
</protein>
<evidence type="ECO:0000256" key="8">
    <source>
        <dbReference type="ARBA" id="ARBA00022837"/>
    </source>
</evidence>
<keyword evidence="11 17" id="KW-1015">Disulfide bond</keyword>
<keyword evidence="3" id="KW-0964">Secreted</keyword>
<feature type="disulfide bond" evidence="17">
    <location>
        <begin position="41"/>
        <end position="304"/>
    </location>
</feature>
<feature type="disulfide bond" evidence="17">
    <location>
        <begin position="29"/>
        <end position="42"/>
    </location>
</feature>
<gene>
    <name evidence="21" type="ORF">AGABI1DRAFT_80178</name>
</gene>
<dbReference type="InterPro" id="IPR024589">
    <property type="entry name" value="Ligninase_C"/>
</dbReference>
<dbReference type="GO" id="GO:0000302">
    <property type="term" value="P:response to reactive oxygen species"/>
    <property type="evidence" value="ECO:0007669"/>
    <property type="project" value="TreeGrafter"/>
</dbReference>
<dbReference type="AlphaFoldDB" id="K5WXA1"/>
<evidence type="ECO:0000256" key="1">
    <source>
        <dbReference type="ARBA" id="ARBA00004613"/>
    </source>
</evidence>
<dbReference type="InterPro" id="IPR044831">
    <property type="entry name" value="Ccp1-like"/>
</dbReference>
<feature type="binding site" description="axial binding residue" evidence="15">
    <location>
        <position position="195"/>
    </location>
    <ligand>
        <name>heme b</name>
        <dbReference type="ChEBI" id="CHEBI:60344"/>
    </ligand>
    <ligandPart>
        <name>Fe</name>
        <dbReference type="ChEBI" id="CHEBI:18248"/>
    </ligandPart>
</feature>
<dbReference type="Gene3D" id="1.10.520.10">
    <property type="match status" value="1"/>
</dbReference>
<feature type="binding site" evidence="15">
    <location>
        <position position="90"/>
    </location>
    <ligand>
        <name>Ca(2+)</name>
        <dbReference type="ChEBI" id="CHEBI:29108"/>
        <label>1</label>
    </ligand>
</feature>
<dbReference type="Gene3D" id="1.10.420.10">
    <property type="entry name" value="Peroxidase, domain 2"/>
    <property type="match status" value="1"/>
</dbReference>
<feature type="signal peptide" evidence="18">
    <location>
        <begin position="1"/>
        <end position="21"/>
    </location>
</feature>
<evidence type="ECO:0000256" key="13">
    <source>
        <dbReference type="ARBA" id="ARBA00023324"/>
    </source>
</evidence>
<feature type="binding site" evidence="15">
    <location>
        <position position="213"/>
    </location>
    <ligand>
        <name>Ca(2+)</name>
        <dbReference type="ChEBI" id="CHEBI:29108"/>
        <label>2</label>
    </ligand>
</feature>
<feature type="compositionally biased region" description="Low complexity" evidence="19">
    <location>
        <begin position="342"/>
        <end position="355"/>
    </location>
</feature>
<keyword evidence="5 15" id="KW-0349">Heme</keyword>
<keyword evidence="10 15" id="KW-0408">Iron</keyword>
<comment type="cofactor">
    <cofactor evidence="15 18">
        <name>Ca(2+)</name>
        <dbReference type="ChEBI" id="CHEBI:29108"/>
    </cofactor>
    <text evidence="15 18">Binds 2 calcium ions per subunit.</text>
</comment>
<evidence type="ECO:0000256" key="17">
    <source>
        <dbReference type="PIRSR" id="PIRSR601621-4"/>
    </source>
</evidence>
<organism evidence="21 22">
    <name type="scientific">Agaricus bisporus var. burnettii (strain JB137-S8 / ATCC MYA-4627 / FGSC 10392)</name>
    <name type="common">White button mushroom</name>
    <dbReference type="NCBI Taxonomy" id="597362"/>
    <lineage>
        <taxon>Eukaryota</taxon>
        <taxon>Fungi</taxon>
        <taxon>Dikarya</taxon>
        <taxon>Basidiomycota</taxon>
        <taxon>Agaricomycotina</taxon>
        <taxon>Agaricomycetes</taxon>
        <taxon>Agaricomycetidae</taxon>
        <taxon>Agaricales</taxon>
        <taxon>Agaricineae</taxon>
        <taxon>Agaricaceae</taxon>
        <taxon>Agaricus</taxon>
    </lineage>
</organism>
<feature type="region of interest" description="Disordered" evidence="19">
    <location>
        <begin position="335"/>
        <end position="355"/>
    </location>
</feature>
<dbReference type="PANTHER" id="PTHR31356">
    <property type="entry name" value="THYLAKOID LUMENAL 29 KDA PROTEIN, CHLOROPLASTIC-RELATED"/>
    <property type="match status" value="1"/>
</dbReference>
<dbReference type="OrthoDB" id="2113341at2759"/>
<dbReference type="GO" id="GO:0020037">
    <property type="term" value="F:heme binding"/>
    <property type="evidence" value="ECO:0007669"/>
    <property type="project" value="UniProtKB-UniRule"/>
</dbReference>
<evidence type="ECO:0000256" key="19">
    <source>
        <dbReference type="SAM" id="MobiDB-lite"/>
    </source>
</evidence>
<evidence type="ECO:0000256" key="4">
    <source>
        <dbReference type="ARBA" id="ARBA00022559"/>
    </source>
</evidence>
<comment type="subcellular location">
    <subcellularLocation>
        <location evidence="1">Secreted</location>
    </subcellularLocation>
</comment>
<dbReference type="GO" id="GO:0042744">
    <property type="term" value="P:hydrogen peroxide catabolic process"/>
    <property type="evidence" value="ECO:0007669"/>
    <property type="project" value="UniProtKB-KW"/>
</dbReference>
<feature type="disulfide bond" evidence="17">
    <location>
        <begin position="60"/>
        <end position="140"/>
    </location>
</feature>
<dbReference type="PROSITE" id="PS00436">
    <property type="entry name" value="PEROXIDASE_2"/>
    <property type="match status" value="1"/>
</dbReference>
<dbReference type="InterPro" id="IPR019793">
    <property type="entry name" value="Peroxidases_heam-ligand_BS"/>
</dbReference>
<evidence type="ECO:0000256" key="18">
    <source>
        <dbReference type="RuleBase" id="RU363051"/>
    </source>
</evidence>
<dbReference type="PRINTS" id="PR00462">
    <property type="entry name" value="LIGNINASE"/>
</dbReference>
<dbReference type="RefSeq" id="XP_007334143.1">
    <property type="nucleotide sequence ID" value="XM_007334081.1"/>
</dbReference>
<evidence type="ECO:0000256" key="5">
    <source>
        <dbReference type="ARBA" id="ARBA00022617"/>
    </source>
</evidence>
<evidence type="ECO:0000259" key="20">
    <source>
        <dbReference type="PROSITE" id="PS50873"/>
    </source>
</evidence>
<evidence type="ECO:0000256" key="9">
    <source>
        <dbReference type="ARBA" id="ARBA00023002"/>
    </source>
</evidence>
<keyword evidence="12" id="KW-0325">Glycoprotein</keyword>
<dbReference type="KEGG" id="abp:AGABI1DRAFT80178"/>
<evidence type="ECO:0000256" key="2">
    <source>
        <dbReference type="ARBA" id="ARBA00006089"/>
    </source>
</evidence>
<dbReference type="EC" id="1.11.1.-" evidence="18"/>
<evidence type="ECO:0000256" key="14">
    <source>
        <dbReference type="PIRSR" id="PIRSR601621-1"/>
    </source>
</evidence>
<evidence type="ECO:0000256" key="12">
    <source>
        <dbReference type="ARBA" id="ARBA00023180"/>
    </source>
</evidence>
<keyword evidence="6 15" id="KW-0479">Metal-binding</keyword>
<sequence>MAFGILLSLVLVLNTVYFAAAVPAAKHTCPDGKNKVSHEACCALFPVLEDIQTNHFENVCGEEVHEVLRIAFHDAIGWSPSGGGGGADGSIVTFSDIETKYPANEGIDDIADALKFFIDRHNLTAGDFIQFAATVGVTNCPGAPRMPFFLGRPAAIAPADDGLIPEPPDSVTKILARFKDAGFNPKEVVALLASHSIAASDTIEPGLRGLPFDSTPGEFDSQFYIETMLKGTVFPGVGGNPGEAKAPIPGEIRISSDERLARDDRTACDWQHFATDQKKMAREFSKAMVKISLLGQDKSKMIDCSDVIPQATPLRSKSYFPADLTVQDLEKTCKKPFPRLPSNPSVSSVAPVPTQ</sequence>
<dbReference type="EMBL" id="JH971417">
    <property type="protein sequence ID" value="EKM75202.1"/>
    <property type="molecule type" value="Genomic_DNA"/>
</dbReference>
<dbReference type="CDD" id="cd00692">
    <property type="entry name" value="ligninase"/>
    <property type="match status" value="1"/>
</dbReference>
<dbReference type="HOGENOM" id="CLU_041038_0_1_1"/>
<comment type="similarity">
    <text evidence="2 18">Belongs to the peroxidase family. Ligninase subfamily.</text>
</comment>
<feature type="binding site" evidence="15">
    <location>
        <position position="220"/>
    </location>
    <ligand>
        <name>Ca(2+)</name>
        <dbReference type="ChEBI" id="CHEBI:29108"/>
        <label>2</label>
    </ligand>
</feature>
<reference evidence="22" key="1">
    <citation type="journal article" date="2012" name="Proc. Natl. Acad. Sci. U.S.A.">
        <title>Genome sequence of the button mushroom Agaricus bisporus reveals mechanisms governing adaptation to a humic-rich ecological niche.</title>
        <authorList>
            <person name="Morin E."/>
            <person name="Kohler A."/>
            <person name="Baker A.R."/>
            <person name="Foulongne-Oriol M."/>
            <person name="Lombard V."/>
            <person name="Nagy L.G."/>
            <person name="Ohm R.A."/>
            <person name="Patyshakuliyeva A."/>
            <person name="Brun A."/>
            <person name="Aerts A.L."/>
            <person name="Bailey A.M."/>
            <person name="Billette C."/>
            <person name="Coutinho P.M."/>
            <person name="Deakin G."/>
            <person name="Doddapaneni H."/>
            <person name="Floudas D."/>
            <person name="Grimwood J."/>
            <person name="Hilden K."/>
            <person name="Kuees U."/>
            <person name="LaButti K.M."/>
            <person name="Lapidus A."/>
            <person name="Lindquist E.A."/>
            <person name="Lucas S.M."/>
            <person name="Murat C."/>
            <person name="Riley R.W."/>
            <person name="Salamov A.A."/>
            <person name="Schmutz J."/>
            <person name="Subramanian V."/>
            <person name="Woesten H.A.B."/>
            <person name="Xu J."/>
            <person name="Eastwood D.C."/>
            <person name="Foster G.D."/>
            <person name="Sonnenberg A.S."/>
            <person name="Cullen D."/>
            <person name="de Vries R.P."/>
            <person name="Lundell T."/>
            <person name="Hibbett D.S."/>
            <person name="Henrissat B."/>
            <person name="Burton K.S."/>
            <person name="Kerrigan R.W."/>
            <person name="Challen M.P."/>
            <person name="Grigoriev I.V."/>
            <person name="Martin F."/>
        </authorList>
    </citation>
    <scope>NUCLEOTIDE SEQUENCE [LARGE SCALE GENOMIC DNA]</scope>
    <source>
        <strain evidence="22">JB137-S8 / ATCC MYA-4627 / FGSC 10392</strain>
    </source>
</reference>
<evidence type="ECO:0000256" key="11">
    <source>
        <dbReference type="ARBA" id="ARBA00023157"/>
    </source>
</evidence>
<feature type="binding site" evidence="15">
    <location>
        <position position="86"/>
    </location>
    <ligand>
        <name>Ca(2+)</name>
        <dbReference type="ChEBI" id="CHEBI:29108"/>
        <label>1</label>
    </ligand>
</feature>
<comment type="cofactor">
    <cofactor evidence="15">
        <name>heme b</name>
        <dbReference type="ChEBI" id="CHEBI:60344"/>
    </cofactor>
    <text evidence="15">Binds 1 heme b (iron(II)-protoporphyrin IX) group per subunit.</text>
</comment>
<feature type="disulfide bond" evidence="17">
    <location>
        <begin position="268"/>
        <end position="333"/>
    </location>
</feature>